<name>A0AAD2FXK6_9STRA</name>
<comment type="caution">
    <text evidence="1">The sequence shown here is derived from an EMBL/GenBank/DDBJ whole genome shotgun (WGS) entry which is preliminary data.</text>
</comment>
<dbReference type="PANTHER" id="PTHR45661:SF3">
    <property type="entry name" value="IG-LIKE DOMAIN-CONTAINING PROTEIN"/>
    <property type="match status" value="1"/>
</dbReference>
<sequence>MSYHYFGNEDEALPQDVQHLIVEASVQVIPAEFSFFRFRRLTRVDLSDGIQTIGSLAFGWCNLLTRIVIPASVTVIEEGAFESCISLESVILVDGDDDPSCLVTIGERAFNCCEALEEITIPSSVKRIQDYAFRRCISLVQVSFREGLKVIGCGSFQECTSLERVNLPETVETLRSEAFRECSALWEVNLSEKLNEIRSRTFYGCSALSVVNMATNKRLVTGTGIFEQGDHQTPPSIYTGVKVIGEYAFCGCEGLTSIALPPSVTNVERGAFQDCSNLVSVELAQHSSTNVMSIEYFAFYCCVSLVNISMPVTTAEVAGFGSCTLLCEKYGAANLPNALMRRFDGYPIHRKCYHASATTADDLIREIQSNEGLVYGDDYKQALVDPFGMTPFHMLLSAANGANRADLLRILLFSFPPHVLGWKDSFGMLAVEYCWEYQWNEDARRLIRMILRRWMVGSIAGWGGLQSWKPHMSTFIELFLAEKDDEMSNTLFKYLQFKLAQLEVWEKISLLDLKLWKTEMTKHSDNDDMGGTITEYDRETCRIQCGTSVVLPNVFGFLFIEPTWAFS</sequence>
<dbReference type="Proteomes" id="UP001295423">
    <property type="component" value="Unassembled WGS sequence"/>
</dbReference>
<dbReference type="Gene3D" id="3.80.10.10">
    <property type="entry name" value="Ribonuclease Inhibitor"/>
    <property type="match status" value="3"/>
</dbReference>
<dbReference type="SUPFAM" id="SSF52058">
    <property type="entry name" value="L domain-like"/>
    <property type="match status" value="1"/>
</dbReference>
<dbReference type="Pfam" id="PF13306">
    <property type="entry name" value="LRR_5"/>
    <property type="match status" value="3"/>
</dbReference>
<dbReference type="InterPro" id="IPR053139">
    <property type="entry name" value="Surface_bspA-like"/>
</dbReference>
<dbReference type="EMBL" id="CAKOGP040001892">
    <property type="protein sequence ID" value="CAJ1955673.1"/>
    <property type="molecule type" value="Genomic_DNA"/>
</dbReference>
<reference evidence="1" key="1">
    <citation type="submission" date="2023-08" db="EMBL/GenBank/DDBJ databases">
        <authorList>
            <person name="Audoor S."/>
            <person name="Bilcke G."/>
        </authorList>
    </citation>
    <scope>NUCLEOTIDE SEQUENCE</scope>
</reference>
<dbReference type="InterPro" id="IPR026906">
    <property type="entry name" value="LRR_5"/>
</dbReference>
<proteinExistence type="predicted"/>
<evidence type="ECO:0000313" key="1">
    <source>
        <dbReference type="EMBL" id="CAJ1955673.1"/>
    </source>
</evidence>
<accession>A0AAD2FXK6</accession>
<keyword evidence="2" id="KW-1185">Reference proteome</keyword>
<gene>
    <name evidence="1" type="ORF">CYCCA115_LOCUS15867</name>
</gene>
<dbReference type="InterPro" id="IPR032675">
    <property type="entry name" value="LRR_dom_sf"/>
</dbReference>
<evidence type="ECO:0000313" key="2">
    <source>
        <dbReference type="Proteomes" id="UP001295423"/>
    </source>
</evidence>
<organism evidence="1 2">
    <name type="scientific">Cylindrotheca closterium</name>
    <dbReference type="NCBI Taxonomy" id="2856"/>
    <lineage>
        <taxon>Eukaryota</taxon>
        <taxon>Sar</taxon>
        <taxon>Stramenopiles</taxon>
        <taxon>Ochrophyta</taxon>
        <taxon>Bacillariophyta</taxon>
        <taxon>Bacillariophyceae</taxon>
        <taxon>Bacillariophycidae</taxon>
        <taxon>Bacillariales</taxon>
        <taxon>Bacillariaceae</taxon>
        <taxon>Cylindrotheca</taxon>
    </lineage>
</organism>
<dbReference type="AlphaFoldDB" id="A0AAD2FXK6"/>
<protein>
    <submittedName>
        <fullName evidence="1">Uncharacterized protein</fullName>
    </submittedName>
</protein>
<dbReference type="PANTHER" id="PTHR45661">
    <property type="entry name" value="SURFACE ANTIGEN"/>
    <property type="match status" value="1"/>
</dbReference>